<keyword evidence="1" id="KW-1133">Transmembrane helix</keyword>
<name>A0A974D1W0_XENLA</name>
<protein>
    <submittedName>
        <fullName evidence="2">Uncharacterized protein</fullName>
    </submittedName>
</protein>
<sequence length="103" mass="11588">MEYNVLGTDALPLLSYPSLPYSCLFYPLYLAHAWLTPHSGAMPSFTSLIKPGLSFTVGHINLWVSLQAYSMACFLYLPYQCLGVTLCLIMVSWPLYKYIVVPT</sequence>
<feature type="transmembrane region" description="Helical" evidence="1">
    <location>
        <begin position="19"/>
        <end position="36"/>
    </location>
</feature>
<accession>A0A974D1W0</accession>
<gene>
    <name evidence="2" type="ORF">XELAEV_18025526mg</name>
</gene>
<proteinExistence type="predicted"/>
<evidence type="ECO:0000313" key="3">
    <source>
        <dbReference type="Proteomes" id="UP000694892"/>
    </source>
</evidence>
<reference evidence="3" key="1">
    <citation type="journal article" date="2016" name="Nature">
        <title>Genome evolution in the allotetraploid frog Xenopus laevis.</title>
        <authorList>
            <person name="Session A.M."/>
            <person name="Uno Y."/>
            <person name="Kwon T."/>
            <person name="Chapman J.A."/>
            <person name="Toyoda A."/>
            <person name="Takahashi S."/>
            <person name="Fukui A."/>
            <person name="Hikosaka A."/>
            <person name="Suzuki A."/>
            <person name="Kondo M."/>
            <person name="van Heeringen S.J."/>
            <person name="Quigley I."/>
            <person name="Heinz S."/>
            <person name="Ogino H."/>
            <person name="Ochi H."/>
            <person name="Hellsten U."/>
            <person name="Lyons J.B."/>
            <person name="Simakov O."/>
            <person name="Putnam N."/>
            <person name="Stites J."/>
            <person name="Kuroki Y."/>
            <person name="Tanaka T."/>
            <person name="Michiue T."/>
            <person name="Watanabe M."/>
            <person name="Bogdanovic O."/>
            <person name="Lister R."/>
            <person name="Georgiou G."/>
            <person name="Paranjpe S.S."/>
            <person name="van Kruijsbergen I."/>
            <person name="Shu S."/>
            <person name="Carlson J."/>
            <person name="Kinoshita T."/>
            <person name="Ohta Y."/>
            <person name="Mawaribuchi S."/>
            <person name="Jenkins J."/>
            <person name="Grimwood J."/>
            <person name="Schmutz J."/>
            <person name="Mitros T."/>
            <person name="Mozaffari S.V."/>
            <person name="Suzuki Y."/>
            <person name="Haramoto Y."/>
            <person name="Yamamoto T.S."/>
            <person name="Takagi C."/>
            <person name="Heald R."/>
            <person name="Miller K."/>
            <person name="Haudenschild C."/>
            <person name="Kitzman J."/>
            <person name="Nakayama T."/>
            <person name="Izutsu Y."/>
            <person name="Robert J."/>
            <person name="Fortriede J."/>
            <person name="Burns K."/>
            <person name="Lotay V."/>
            <person name="Karimi K."/>
            <person name="Yasuoka Y."/>
            <person name="Dichmann D.S."/>
            <person name="Flajnik M.F."/>
            <person name="Houston D.W."/>
            <person name="Shendure J."/>
            <person name="DuPasquier L."/>
            <person name="Vize P.D."/>
            <person name="Zorn A.M."/>
            <person name="Ito M."/>
            <person name="Marcotte E.M."/>
            <person name="Wallingford J.B."/>
            <person name="Ito Y."/>
            <person name="Asashima M."/>
            <person name="Ueno N."/>
            <person name="Matsuda Y."/>
            <person name="Veenstra G.J."/>
            <person name="Fujiyama A."/>
            <person name="Harland R.M."/>
            <person name="Taira M."/>
            <person name="Rokhsar D.S."/>
        </authorList>
    </citation>
    <scope>NUCLEOTIDE SEQUENCE [LARGE SCALE GENOMIC DNA]</scope>
    <source>
        <strain evidence="3">J</strain>
    </source>
</reference>
<dbReference type="Proteomes" id="UP000694892">
    <property type="component" value="Chromosome 4S"/>
</dbReference>
<dbReference type="AlphaFoldDB" id="A0A974D1W0"/>
<feature type="transmembrane region" description="Helical" evidence="1">
    <location>
        <begin position="76"/>
        <end position="96"/>
    </location>
</feature>
<keyword evidence="1" id="KW-0472">Membrane</keyword>
<evidence type="ECO:0000256" key="1">
    <source>
        <dbReference type="SAM" id="Phobius"/>
    </source>
</evidence>
<dbReference type="EMBL" id="CM004473">
    <property type="protein sequence ID" value="OCT82990.1"/>
    <property type="molecule type" value="Genomic_DNA"/>
</dbReference>
<organism evidence="2 3">
    <name type="scientific">Xenopus laevis</name>
    <name type="common">African clawed frog</name>
    <dbReference type="NCBI Taxonomy" id="8355"/>
    <lineage>
        <taxon>Eukaryota</taxon>
        <taxon>Metazoa</taxon>
        <taxon>Chordata</taxon>
        <taxon>Craniata</taxon>
        <taxon>Vertebrata</taxon>
        <taxon>Euteleostomi</taxon>
        <taxon>Amphibia</taxon>
        <taxon>Batrachia</taxon>
        <taxon>Anura</taxon>
        <taxon>Pipoidea</taxon>
        <taxon>Pipidae</taxon>
        <taxon>Xenopodinae</taxon>
        <taxon>Xenopus</taxon>
        <taxon>Xenopus</taxon>
    </lineage>
</organism>
<evidence type="ECO:0000313" key="2">
    <source>
        <dbReference type="EMBL" id="OCT82990.1"/>
    </source>
</evidence>
<keyword evidence="1" id="KW-0812">Transmembrane</keyword>